<keyword evidence="3" id="KW-1185">Reference proteome</keyword>
<dbReference type="PANTHER" id="PTHR33164:SF106">
    <property type="entry name" value="TRANSCRIPTIONAL REGULATORY PROTEIN"/>
    <property type="match status" value="1"/>
</dbReference>
<gene>
    <name evidence="2" type="ORF">Asi02nite_29690</name>
</gene>
<dbReference type="InterPro" id="IPR036390">
    <property type="entry name" value="WH_DNA-bd_sf"/>
</dbReference>
<dbReference type="EMBL" id="BONE01000021">
    <property type="protein sequence ID" value="GIF73451.1"/>
    <property type="molecule type" value="Genomic_DNA"/>
</dbReference>
<dbReference type="InterPro" id="IPR039422">
    <property type="entry name" value="MarR/SlyA-like"/>
</dbReference>
<evidence type="ECO:0000259" key="1">
    <source>
        <dbReference type="PROSITE" id="PS50995"/>
    </source>
</evidence>
<comment type="caution">
    <text evidence="2">The sequence shown here is derived from an EMBL/GenBank/DDBJ whole genome shotgun (WGS) entry which is preliminary data.</text>
</comment>
<protein>
    <submittedName>
        <fullName evidence="2">MarR family transcriptional regulator</fullName>
    </submittedName>
</protein>
<dbReference type="PANTHER" id="PTHR33164">
    <property type="entry name" value="TRANSCRIPTIONAL REGULATOR, MARR FAMILY"/>
    <property type="match status" value="1"/>
</dbReference>
<proteinExistence type="predicted"/>
<dbReference type="Gene3D" id="1.10.10.10">
    <property type="entry name" value="Winged helix-like DNA-binding domain superfamily/Winged helix DNA-binding domain"/>
    <property type="match status" value="1"/>
</dbReference>
<accession>A0ABQ4CQ75</accession>
<sequence>MSTVDGPSARASRRQHAHTIMTALRELRVQLSLLNRQVGAHAELKDVDVDCFELVNREGPMSPTALARRAGLHPATMTGVLDRLERGGWVTRERDFADRRAVTVQAVRGRAAELVRLYAGLARGIDELCAGYGEDDLALVADFVRRATLAGRQATDALATHRMGGSP</sequence>
<dbReference type="Proteomes" id="UP000604117">
    <property type="component" value="Unassembled WGS sequence"/>
</dbReference>
<organism evidence="2 3">
    <name type="scientific">Asanoa siamensis</name>
    <dbReference type="NCBI Taxonomy" id="926357"/>
    <lineage>
        <taxon>Bacteria</taxon>
        <taxon>Bacillati</taxon>
        <taxon>Actinomycetota</taxon>
        <taxon>Actinomycetes</taxon>
        <taxon>Micromonosporales</taxon>
        <taxon>Micromonosporaceae</taxon>
        <taxon>Asanoa</taxon>
    </lineage>
</organism>
<dbReference type="RefSeq" id="WP_239126725.1">
    <property type="nucleotide sequence ID" value="NZ_BONE01000021.1"/>
</dbReference>
<evidence type="ECO:0000313" key="2">
    <source>
        <dbReference type="EMBL" id="GIF73451.1"/>
    </source>
</evidence>
<dbReference type="InterPro" id="IPR036388">
    <property type="entry name" value="WH-like_DNA-bd_sf"/>
</dbReference>
<dbReference type="SMART" id="SM00347">
    <property type="entry name" value="HTH_MARR"/>
    <property type="match status" value="1"/>
</dbReference>
<dbReference type="Pfam" id="PF01047">
    <property type="entry name" value="MarR"/>
    <property type="match status" value="1"/>
</dbReference>
<dbReference type="SUPFAM" id="SSF46785">
    <property type="entry name" value="Winged helix' DNA-binding domain"/>
    <property type="match status" value="1"/>
</dbReference>
<feature type="domain" description="HTH marR-type" evidence="1">
    <location>
        <begin position="13"/>
        <end position="149"/>
    </location>
</feature>
<reference evidence="2 3" key="1">
    <citation type="submission" date="2021-01" db="EMBL/GenBank/DDBJ databases">
        <title>Whole genome shotgun sequence of Asanoa siamensis NBRC 107932.</title>
        <authorList>
            <person name="Komaki H."/>
            <person name="Tamura T."/>
        </authorList>
    </citation>
    <scope>NUCLEOTIDE SEQUENCE [LARGE SCALE GENOMIC DNA]</scope>
    <source>
        <strain evidence="2 3">NBRC 107932</strain>
    </source>
</reference>
<evidence type="ECO:0000313" key="3">
    <source>
        <dbReference type="Proteomes" id="UP000604117"/>
    </source>
</evidence>
<dbReference type="InterPro" id="IPR000835">
    <property type="entry name" value="HTH_MarR-typ"/>
</dbReference>
<name>A0ABQ4CQ75_9ACTN</name>
<dbReference type="PROSITE" id="PS50995">
    <property type="entry name" value="HTH_MARR_2"/>
    <property type="match status" value="1"/>
</dbReference>